<organism evidence="1 2">
    <name type="scientific">Novacetimonas hansenii ATCC 23769</name>
    <dbReference type="NCBI Taxonomy" id="714995"/>
    <lineage>
        <taxon>Bacteria</taxon>
        <taxon>Pseudomonadati</taxon>
        <taxon>Pseudomonadota</taxon>
        <taxon>Alphaproteobacteria</taxon>
        <taxon>Acetobacterales</taxon>
        <taxon>Acetobacteraceae</taxon>
        <taxon>Novacetimonas</taxon>
    </lineage>
</organism>
<gene>
    <name evidence="1" type="ORF">GXY_00019</name>
</gene>
<evidence type="ECO:0000313" key="2">
    <source>
        <dbReference type="Proteomes" id="UP000006468"/>
    </source>
</evidence>
<dbReference type="AlphaFoldDB" id="D5QA69"/>
<dbReference type="Proteomes" id="UP000006468">
    <property type="component" value="Chromosome"/>
</dbReference>
<protein>
    <submittedName>
        <fullName evidence="1">Uncharacterized protein</fullName>
    </submittedName>
</protein>
<name>D5QA69_NOVHA</name>
<dbReference type="EMBL" id="ADTV01000002">
    <property type="protein sequence ID" value="EFG85921.1"/>
    <property type="molecule type" value="Genomic_DNA"/>
</dbReference>
<reference evidence="1 2" key="1">
    <citation type="journal article" date="2010" name="J. Bacteriol.">
        <title>Genome sequence of a cellulose-producing bacterium, Gluconacetobacter hansenii ATCC 23769.</title>
        <authorList>
            <person name="Iyer P.R."/>
            <person name="Geib S.M."/>
            <person name="Catchmark J."/>
            <person name="Kao T.H."/>
            <person name="Tien M."/>
        </authorList>
    </citation>
    <scope>NUCLEOTIDE SEQUENCE [LARGE SCALE GENOMIC DNA]</scope>
    <source>
        <strain evidence="1 2">ATCC 23769</strain>
    </source>
</reference>
<sequence>MGAALIMITTLIAGYALCEWPPGEEVTPALMQIK</sequence>
<dbReference type="HOGENOM" id="CLU_3374257_0_0_5"/>
<accession>D5QA69</accession>
<proteinExistence type="predicted"/>
<evidence type="ECO:0000313" key="1">
    <source>
        <dbReference type="EMBL" id="EFG85921.1"/>
    </source>
</evidence>
<comment type="caution">
    <text evidence="1">The sequence shown here is derived from an EMBL/GenBank/DDBJ whole genome shotgun (WGS) entry which is preliminary data.</text>
</comment>